<evidence type="ECO:0000256" key="1">
    <source>
        <dbReference type="SAM" id="Coils"/>
    </source>
</evidence>
<keyword evidence="1" id="KW-0175">Coiled coil</keyword>
<dbReference type="EMBL" id="KI282994">
    <property type="protein sequence ID" value="ESA14348.1"/>
    <property type="molecule type" value="Genomic_DNA"/>
</dbReference>
<protein>
    <submittedName>
        <fullName evidence="2">Uncharacterized protein</fullName>
    </submittedName>
</protein>
<evidence type="ECO:0000313" key="2">
    <source>
        <dbReference type="EMBL" id="ESA14348.1"/>
    </source>
</evidence>
<name>U9U6Y8_RHIID</name>
<dbReference type="VEuPathDB" id="FungiDB:RhiirFUN_013894"/>
<proteinExistence type="predicted"/>
<gene>
    <name evidence="2" type="ORF">GLOINDRAFT_25050</name>
</gene>
<organism evidence="2">
    <name type="scientific">Rhizophagus irregularis (strain DAOM 181602 / DAOM 197198 / MUCL 43194)</name>
    <name type="common">Arbuscular mycorrhizal fungus</name>
    <name type="synonym">Glomus intraradices</name>
    <dbReference type="NCBI Taxonomy" id="747089"/>
    <lineage>
        <taxon>Eukaryota</taxon>
        <taxon>Fungi</taxon>
        <taxon>Fungi incertae sedis</taxon>
        <taxon>Mucoromycota</taxon>
        <taxon>Glomeromycotina</taxon>
        <taxon>Glomeromycetes</taxon>
        <taxon>Glomerales</taxon>
        <taxon>Glomeraceae</taxon>
        <taxon>Rhizophagus</taxon>
    </lineage>
</organism>
<sequence length="159" mass="18521">MYVYSRITVHYNSTEAHLYSVCRPYERVDERSPVNVEIEILERKRLMDVIFSSNRLASKVSTVRYRISLTEDALKDSTELRKNVKRILEVKVGLLKDRVSASEEPPNKKRRVEEIIKKNNHLELLEQRIADLEGENAELKNENAKLIDDAISKILLCQP</sequence>
<feature type="coiled-coil region" evidence="1">
    <location>
        <begin position="115"/>
        <end position="149"/>
    </location>
</feature>
<dbReference type="HOGENOM" id="CLU_1661718_0_0_1"/>
<accession>U9U6Y8</accession>
<dbReference type="AlphaFoldDB" id="U9U6Y8"/>
<reference evidence="2" key="1">
    <citation type="submission" date="2013-07" db="EMBL/GenBank/DDBJ databases">
        <title>The genome of an arbuscular mycorrhizal fungus provides insights into the evolution of the oldest plant symbiosis.</title>
        <authorList>
            <consortium name="DOE Joint Genome Institute"/>
            <person name="Tisserant E."/>
            <person name="Malbreil M."/>
            <person name="Kuo A."/>
            <person name="Kohler A."/>
            <person name="Symeonidi A."/>
            <person name="Balestrini R."/>
            <person name="Charron P."/>
            <person name="Duensing N."/>
            <person name="Frei-dit-Frey N."/>
            <person name="Gianinazzi-Pearson V."/>
            <person name="Gilbert B."/>
            <person name="Handa Y."/>
            <person name="Hijri M."/>
            <person name="Kaul R."/>
            <person name="Kawaguchi M."/>
            <person name="Krajinski F."/>
            <person name="Lammers P."/>
            <person name="Lapierre D."/>
            <person name="Masclaux F.G."/>
            <person name="Murat C."/>
            <person name="Morin E."/>
            <person name="Ndikumana S."/>
            <person name="Pagni M."/>
            <person name="Petitpierre D."/>
            <person name="Requena N."/>
            <person name="Rosikiewicz P."/>
            <person name="Riley R."/>
            <person name="Saito K."/>
            <person name="San Clemente H."/>
            <person name="Shapiro H."/>
            <person name="van Tuinen D."/>
            <person name="Becard G."/>
            <person name="Bonfante P."/>
            <person name="Paszkowski U."/>
            <person name="Shachar-Hill Y."/>
            <person name="Young J.P."/>
            <person name="Sanders I.R."/>
            <person name="Henrissat B."/>
            <person name="Rensing S.A."/>
            <person name="Grigoriev I.V."/>
            <person name="Corradi N."/>
            <person name="Roux C."/>
            <person name="Martin F."/>
        </authorList>
    </citation>
    <scope>NUCLEOTIDE SEQUENCE</scope>
    <source>
        <strain evidence="2">DAOM 197198</strain>
    </source>
</reference>